<dbReference type="OrthoDB" id="332939at2"/>
<dbReference type="CDD" id="cd07379">
    <property type="entry name" value="MPP_239FB"/>
    <property type="match status" value="1"/>
</dbReference>
<dbReference type="Proteomes" id="UP000194798">
    <property type="component" value="Unassembled WGS sequence"/>
</dbReference>
<dbReference type="InterPro" id="IPR004843">
    <property type="entry name" value="Calcineurin-like_PHP"/>
</dbReference>
<reference evidence="2 3" key="1">
    <citation type="submission" date="2016-12" db="EMBL/GenBank/DDBJ databases">
        <title>Thioflexothrix psekupsii D3 genome sequencing and assembly.</title>
        <authorList>
            <person name="Fomenkov A."/>
            <person name="Vincze T."/>
            <person name="Grabovich M."/>
            <person name="Anton B.P."/>
            <person name="Dubinina G."/>
            <person name="Orlova M."/>
            <person name="Belousova E."/>
            <person name="Roberts R.J."/>
        </authorList>
    </citation>
    <scope>NUCLEOTIDE SEQUENCE [LARGE SCALE GENOMIC DNA]</scope>
    <source>
        <strain evidence="2">D3</strain>
    </source>
</reference>
<dbReference type="GO" id="GO:0016787">
    <property type="term" value="F:hydrolase activity"/>
    <property type="evidence" value="ECO:0007669"/>
    <property type="project" value="InterPro"/>
</dbReference>
<dbReference type="SUPFAM" id="SSF56300">
    <property type="entry name" value="Metallo-dependent phosphatases"/>
    <property type="match status" value="1"/>
</dbReference>
<dbReference type="RefSeq" id="WP_086486623.1">
    <property type="nucleotide sequence ID" value="NZ_MSLT01000001.1"/>
</dbReference>
<dbReference type="Gene3D" id="3.60.21.10">
    <property type="match status" value="1"/>
</dbReference>
<gene>
    <name evidence="2" type="ORF">TPSD3_00410</name>
</gene>
<dbReference type="PANTHER" id="PTHR12905">
    <property type="entry name" value="METALLOPHOSPHOESTERASE"/>
    <property type="match status" value="1"/>
</dbReference>
<dbReference type="Pfam" id="PF00149">
    <property type="entry name" value="Metallophos"/>
    <property type="match status" value="1"/>
</dbReference>
<evidence type="ECO:0000313" key="2">
    <source>
        <dbReference type="EMBL" id="OUD16223.1"/>
    </source>
</evidence>
<dbReference type="PANTHER" id="PTHR12905:SF0">
    <property type="entry name" value="CALCINEURIN-LIKE PHOSPHOESTERASE DOMAIN-CONTAINING PROTEIN"/>
    <property type="match status" value="1"/>
</dbReference>
<proteinExistence type="predicted"/>
<dbReference type="InterPro" id="IPR051693">
    <property type="entry name" value="UPF0046_metallophosphoest"/>
</dbReference>
<dbReference type="EMBL" id="MSLT01000001">
    <property type="protein sequence ID" value="OUD16223.1"/>
    <property type="molecule type" value="Genomic_DNA"/>
</dbReference>
<comment type="caution">
    <text evidence="2">The sequence shown here is derived from an EMBL/GenBank/DDBJ whole genome shotgun (WGS) entry which is preliminary data.</text>
</comment>
<evidence type="ECO:0000313" key="3">
    <source>
        <dbReference type="Proteomes" id="UP000194798"/>
    </source>
</evidence>
<dbReference type="AlphaFoldDB" id="A0A251XCA0"/>
<evidence type="ECO:0000259" key="1">
    <source>
        <dbReference type="Pfam" id="PF00149"/>
    </source>
</evidence>
<sequence>MKIVVISDTHSQHHALNIPDADILIHAGDFSWGKKDLSDVIDFNSFLEKLPHRHKLVVAGNHDFAFARTPKKARECLSAAIYLQDNLVEIDGLKIYGSPWQPAFLNGAFNLEIIEDLAEKWAAIPSGIDILITHTPPYGIGDIIRSGKHVGCRALSKAIDRIVPKYHIFGHIHESFGTTQLKDTTFINASICDVFGNPCQPIVSFEL</sequence>
<feature type="domain" description="Calcineurin-like phosphoesterase" evidence="1">
    <location>
        <begin position="1"/>
        <end position="174"/>
    </location>
</feature>
<name>A0A251XCA0_9GAMM</name>
<dbReference type="InterPro" id="IPR029052">
    <property type="entry name" value="Metallo-depent_PP-like"/>
</dbReference>
<protein>
    <recommendedName>
        <fullName evidence="1">Calcineurin-like phosphoesterase domain-containing protein</fullName>
    </recommendedName>
</protein>
<organism evidence="2 3">
    <name type="scientific">Thioflexithrix psekupsensis</name>
    <dbReference type="NCBI Taxonomy" id="1570016"/>
    <lineage>
        <taxon>Bacteria</taxon>
        <taxon>Pseudomonadati</taxon>
        <taxon>Pseudomonadota</taxon>
        <taxon>Gammaproteobacteria</taxon>
        <taxon>Thiotrichales</taxon>
        <taxon>Thioflexithrix</taxon>
    </lineage>
</organism>
<keyword evidence="3" id="KW-1185">Reference proteome</keyword>
<accession>A0A251XCA0</accession>